<accession>A0ACC1MHG9</accession>
<sequence length="151" mass="16961">MLPFRLPRRLPRLSRSSGHLCPKPPICLHASRLNVPKIASFSTSPKLYTKQVVLKAPQLFTYDGSHGILREFSAKVGDRISKDQEIGEIDTIKLIYEIESPAKGILSQLLASPGDEIRSFQDVAMLEVDDMEECTQGAERQQPNETEKRNV</sequence>
<comment type="caution">
    <text evidence="1">The sequence shown here is derived from an EMBL/GenBank/DDBJ whole genome shotgun (WGS) entry which is preliminary data.</text>
</comment>
<evidence type="ECO:0000313" key="2">
    <source>
        <dbReference type="Proteomes" id="UP001143910"/>
    </source>
</evidence>
<organism evidence="1 2">
    <name type="scientific">Zarea fungicola</name>
    <dbReference type="NCBI Taxonomy" id="93591"/>
    <lineage>
        <taxon>Eukaryota</taxon>
        <taxon>Fungi</taxon>
        <taxon>Dikarya</taxon>
        <taxon>Ascomycota</taxon>
        <taxon>Pezizomycotina</taxon>
        <taxon>Sordariomycetes</taxon>
        <taxon>Hypocreomycetidae</taxon>
        <taxon>Hypocreales</taxon>
        <taxon>Cordycipitaceae</taxon>
        <taxon>Zarea</taxon>
    </lineage>
</organism>
<name>A0ACC1MHG9_9HYPO</name>
<proteinExistence type="predicted"/>
<protein>
    <submittedName>
        <fullName evidence="1">Uncharacterized protein</fullName>
    </submittedName>
</protein>
<keyword evidence="2" id="KW-1185">Reference proteome</keyword>
<evidence type="ECO:0000313" key="1">
    <source>
        <dbReference type="EMBL" id="KAJ2966390.1"/>
    </source>
</evidence>
<reference evidence="1" key="1">
    <citation type="submission" date="2022-08" db="EMBL/GenBank/DDBJ databases">
        <title>Genome Sequence of Lecanicillium fungicola.</title>
        <authorList>
            <person name="Buettner E."/>
        </authorList>
    </citation>
    <scope>NUCLEOTIDE SEQUENCE</scope>
    <source>
        <strain evidence="1">Babe33</strain>
    </source>
</reference>
<dbReference type="EMBL" id="JANJQO010002643">
    <property type="protein sequence ID" value="KAJ2966390.1"/>
    <property type="molecule type" value="Genomic_DNA"/>
</dbReference>
<gene>
    <name evidence="1" type="ORF">NQ176_g10173</name>
</gene>
<dbReference type="Proteomes" id="UP001143910">
    <property type="component" value="Unassembled WGS sequence"/>
</dbReference>